<dbReference type="EMBL" id="HBUE01027636">
    <property type="protein sequence ID" value="CAG6454968.1"/>
    <property type="molecule type" value="Transcribed_RNA"/>
</dbReference>
<evidence type="ECO:0000256" key="1">
    <source>
        <dbReference type="SAM" id="MobiDB-lite"/>
    </source>
</evidence>
<name>A0A8D8ADA9_CULPI</name>
<feature type="region of interest" description="Disordered" evidence="1">
    <location>
        <begin position="1"/>
        <end position="31"/>
    </location>
</feature>
<reference evidence="2" key="1">
    <citation type="submission" date="2021-05" db="EMBL/GenBank/DDBJ databases">
        <authorList>
            <person name="Alioto T."/>
            <person name="Alioto T."/>
            <person name="Gomez Garrido J."/>
        </authorList>
    </citation>
    <scope>NUCLEOTIDE SEQUENCE</scope>
</reference>
<dbReference type="EMBL" id="HBUE01027637">
    <property type="protein sequence ID" value="CAG6454969.1"/>
    <property type="molecule type" value="Transcribed_RNA"/>
</dbReference>
<protein>
    <submittedName>
        <fullName evidence="2">(northern house mosquito) hypothetical protein</fullName>
    </submittedName>
</protein>
<sequence>MGLNRTENEDSPLSVASETTKDPVDRTGNGRGNGTVITCSHSLCALRQIRSARPIFVEQHAGVSLGNLGWVQCCCEHGWTALRELGRSWSIAVVSNGAAAFQLRRLTSDGQGGILQRLRTLGGASTAEGFGEATMPYVERNLANNLRRNGRWA</sequence>
<organism evidence="2">
    <name type="scientific">Culex pipiens</name>
    <name type="common">House mosquito</name>
    <dbReference type="NCBI Taxonomy" id="7175"/>
    <lineage>
        <taxon>Eukaryota</taxon>
        <taxon>Metazoa</taxon>
        <taxon>Ecdysozoa</taxon>
        <taxon>Arthropoda</taxon>
        <taxon>Hexapoda</taxon>
        <taxon>Insecta</taxon>
        <taxon>Pterygota</taxon>
        <taxon>Neoptera</taxon>
        <taxon>Endopterygota</taxon>
        <taxon>Diptera</taxon>
        <taxon>Nematocera</taxon>
        <taxon>Culicoidea</taxon>
        <taxon>Culicidae</taxon>
        <taxon>Culicinae</taxon>
        <taxon>Culicini</taxon>
        <taxon>Culex</taxon>
        <taxon>Culex</taxon>
    </lineage>
</organism>
<dbReference type="EMBL" id="HBUE01027640">
    <property type="protein sequence ID" value="CAG6454974.1"/>
    <property type="molecule type" value="Transcribed_RNA"/>
</dbReference>
<proteinExistence type="predicted"/>
<dbReference type="AlphaFoldDB" id="A0A8D8ADA9"/>
<accession>A0A8D8ADA9</accession>
<evidence type="ECO:0000313" key="2">
    <source>
        <dbReference type="EMBL" id="CAG6454974.1"/>
    </source>
</evidence>